<dbReference type="InterPro" id="IPR014756">
    <property type="entry name" value="Ig_E-set"/>
</dbReference>
<keyword evidence="7" id="KW-1185">Reference proteome</keyword>
<evidence type="ECO:0000256" key="3">
    <source>
        <dbReference type="ARBA" id="ARBA00022723"/>
    </source>
</evidence>
<keyword evidence="2" id="KW-0500">Molybdenum</keyword>
<sequence length="77" mass="9181">MAHCRFRCSRHGRAPRHWSWTLWSAKIPVPNDVKNVELWVKAVDSSYNTQPEKVEHIWNFRGVLNNAYHRIRIGLSR</sequence>
<dbReference type="Pfam" id="PF03404">
    <property type="entry name" value="Mo-co_dimer"/>
    <property type="match status" value="1"/>
</dbReference>
<evidence type="ECO:0000259" key="5">
    <source>
        <dbReference type="Pfam" id="PF03404"/>
    </source>
</evidence>
<name>A0ABQ9K3R1_9CUCU</name>
<reference evidence="6" key="1">
    <citation type="journal article" date="2023" name="Insect Mol. Biol.">
        <title>Genome sequencing provides insights into the evolution of gene families encoding plant cell wall-degrading enzymes in longhorned beetles.</title>
        <authorList>
            <person name="Shin N.R."/>
            <person name="Okamura Y."/>
            <person name="Kirsch R."/>
            <person name="Pauchet Y."/>
        </authorList>
    </citation>
    <scope>NUCLEOTIDE SEQUENCE</scope>
    <source>
        <strain evidence="6">MMC_N1</strain>
    </source>
</reference>
<dbReference type="InterPro" id="IPR008335">
    <property type="entry name" value="Mopterin_OxRdtase_euk"/>
</dbReference>
<gene>
    <name evidence="6" type="ORF">NQ317_004960</name>
</gene>
<comment type="caution">
    <text evidence="6">The sequence shown here is derived from an EMBL/GenBank/DDBJ whole genome shotgun (WGS) entry which is preliminary data.</text>
</comment>
<organism evidence="6 7">
    <name type="scientific">Molorchus minor</name>
    <dbReference type="NCBI Taxonomy" id="1323400"/>
    <lineage>
        <taxon>Eukaryota</taxon>
        <taxon>Metazoa</taxon>
        <taxon>Ecdysozoa</taxon>
        <taxon>Arthropoda</taxon>
        <taxon>Hexapoda</taxon>
        <taxon>Insecta</taxon>
        <taxon>Pterygota</taxon>
        <taxon>Neoptera</taxon>
        <taxon>Endopterygota</taxon>
        <taxon>Coleoptera</taxon>
        <taxon>Polyphaga</taxon>
        <taxon>Cucujiformia</taxon>
        <taxon>Chrysomeloidea</taxon>
        <taxon>Cerambycidae</taxon>
        <taxon>Lamiinae</taxon>
        <taxon>Monochamini</taxon>
        <taxon>Molorchus</taxon>
    </lineage>
</organism>
<evidence type="ECO:0000256" key="4">
    <source>
        <dbReference type="ARBA" id="ARBA00023002"/>
    </source>
</evidence>
<evidence type="ECO:0000256" key="1">
    <source>
        <dbReference type="ARBA" id="ARBA00001924"/>
    </source>
</evidence>
<protein>
    <recommendedName>
        <fullName evidence="5">Moybdenum cofactor oxidoreductase dimerisation domain-containing protein</fullName>
    </recommendedName>
</protein>
<dbReference type="EMBL" id="JAPWTJ010000028">
    <property type="protein sequence ID" value="KAJ8984701.1"/>
    <property type="molecule type" value="Genomic_DNA"/>
</dbReference>
<accession>A0ABQ9K3R1</accession>
<keyword evidence="3" id="KW-0479">Metal-binding</keyword>
<evidence type="ECO:0000313" key="6">
    <source>
        <dbReference type="EMBL" id="KAJ8984701.1"/>
    </source>
</evidence>
<dbReference type="Gene3D" id="2.60.40.650">
    <property type="match status" value="1"/>
</dbReference>
<dbReference type="PANTHER" id="PTHR19372">
    <property type="entry name" value="SULFITE REDUCTASE"/>
    <property type="match status" value="1"/>
</dbReference>
<proteinExistence type="predicted"/>
<comment type="cofactor">
    <cofactor evidence="1">
        <name>Mo-molybdopterin</name>
        <dbReference type="ChEBI" id="CHEBI:71302"/>
    </cofactor>
</comment>
<evidence type="ECO:0000256" key="2">
    <source>
        <dbReference type="ARBA" id="ARBA00022505"/>
    </source>
</evidence>
<dbReference type="PANTHER" id="PTHR19372:SF7">
    <property type="entry name" value="SULFITE OXIDASE, MITOCHONDRIAL"/>
    <property type="match status" value="1"/>
</dbReference>
<dbReference type="Proteomes" id="UP001162164">
    <property type="component" value="Unassembled WGS sequence"/>
</dbReference>
<keyword evidence="4" id="KW-0560">Oxidoreductase</keyword>
<feature type="domain" description="Moybdenum cofactor oxidoreductase dimerisation" evidence="5">
    <location>
        <begin position="14"/>
        <end position="73"/>
    </location>
</feature>
<evidence type="ECO:0000313" key="7">
    <source>
        <dbReference type="Proteomes" id="UP001162164"/>
    </source>
</evidence>
<dbReference type="PRINTS" id="PR00407">
    <property type="entry name" value="EUMOPTERIN"/>
</dbReference>
<dbReference type="SUPFAM" id="SSF81296">
    <property type="entry name" value="E set domains"/>
    <property type="match status" value="1"/>
</dbReference>
<dbReference type="InterPro" id="IPR005066">
    <property type="entry name" value="MoCF_OxRdtse_dimer"/>
</dbReference>